<dbReference type="GO" id="GO:0005829">
    <property type="term" value="C:cytosol"/>
    <property type="evidence" value="ECO:0007669"/>
    <property type="project" value="TreeGrafter"/>
</dbReference>
<comment type="similarity">
    <text evidence="2">Belongs to the HAD-like hydrolase superfamily. Cof family.</text>
</comment>
<dbReference type="Gene3D" id="3.40.50.1000">
    <property type="entry name" value="HAD superfamily/HAD-like"/>
    <property type="match status" value="1"/>
</dbReference>
<dbReference type="Gene3D" id="3.30.1240.10">
    <property type="match status" value="1"/>
</dbReference>
<dbReference type="KEGG" id="mpe:MYPE8560"/>
<dbReference type="FunCoup" id="Q8EUR4">
    <property type="interactions" value="8"/>
</dbReference>
<evidence type="ECO:0000313" key="3">
    <source>
        <dbReference type="EMBL" id="BAC44648.1"/>
    </source>
</evidence>
<comment type="cofactor">
    <cofactor evidence="1">
        <name>Mg(2+)</name>
        <dbReference type="ChEBI" id="CHEBI:18420"/>
    </cofactor>
</comment>
<accession>Q8EUR4</accession>
<dbReference type="PANTHER" id="PTHR10000">
    <property type="entry name" value="PHOSPHOSERINE PHOSPHATASE"/>
    <property type="match status" value="1"/>
</dbReference>
<evidence type="ECO:0000256" key="1">
    <source>
        <dbReference type="ARBA" id="ARBA00001946"/>
    </source>
</evidence>
<proteinExistence type="inferred from homology"/>
<organism evidence="3 4">
    <name type="scientific">Malacoplasma penetrans (strain HF-2)</name>
    <name type="common">Mycoplasma penetrans</name>
    <dbReference type="NCBI Taxonomy" id="272633"/>
    <lineage>
        <taxon>Bacteria</taxon>
        <taxon>Bacillati</taxon>
        <taxon>Mycoplasmatota</taxon>
        <taxon>Mycoplasmoidales</taxon>
        <taxon>Mycoplasmoidaceae</taxon>
        <taxon>Malacoplasma</taxon>
    </lineage>
</organism>
<dbReference type="AlphaFoldDB" id="Q8EUR4"/>
<dbReference type="HOGENOM" id="CLU_554149_0_0_14"/>
<dbReference type="InParanoid" id="Q8EUR4"/>
<dbReference type="EMBL" id="BA000026">
    <property type="protein sequence ID" value="BAC44648.1"/>
    <property type="molecule type" value="Genomic_DNA"/>
</dbReference>
<dbReference type="STRING" id="272633.gene:10731978"/>
<dbReference type="InterPro" id="IPR000150">
    <property type="entry name" value="Cof"/>
</dbReference>
<dbReference type="InterPro" id="IPR023214">
    <property type="entry name" value="HAD_sf"/>
</dbReference>
<dbReference type="SUPFAM" id="SSF56784">
    <property type="entry name" value="HAD-like"/>
    <property type="match status" value="1"/>
</dbReference>
<evidence type="ECO:0000256" key="2">
    <source>
        <dbReference type="ARBA" id="ARBA00034778"/>
    </source>
</evidence>
<name>Q8EUR4_MALP2</name>
<dbReference type="InterPro" id="IPR006379">
    <property type="entry name" value="HAD-SF_hydro_IIB"/>
</dbReference>
<keyword evidence="4" id="KW-1185">Reference proteome</keyword>
<dbReference type="NCBIfam" id="TIGR00099">
    <property type="entry name" value="Cof-subfamily"/>
    <property type="match status" value="1"/>
</dbReference>
<protein>
    <submittedName>
        <fullName evidence="3">Haloacid dehalogenase-like hydrolase</fullName>
    </submittedName>
</protein>
<dbReference type="GO" id="GO:0016791">
    <property type="term" value="F:phosphatase activity"/>
    <property type="evidence" value="ECO:0007669"/>
    <property type="project" value="TreeGrafter"/>
</dbReference>
<sequence>MKTKWAFIDLDGTLLNSKKKVSIDNLEVLKEYSKNGGNIVLTTGRWPVSSQKINKDIERFSNIQNKYLIALNGAYIYDLKQDKVIHSKSIDENIFNEILEIIKNYKVAAWIYSKKGIEEKKIFSVKIPIKKIIQKFNSGKIIELKENQIIDDVVYKFLLFSFHENEIDKIKKIFDEKFSDHLSIIRINKKTLEITANNTSKGEAVKFIQNIEKFDLSETVSLGDSQNDISMFKLCNIKIAFNAKDKDLTSLSSVVYDNQKKFSEAFNKFVINYDSDQFKLDTTIYIDLLNWCKNISNLEIYKYERIHNYLIAQNKLIIKNILPTWFCSIIFEPLLISKNTLLEKEYNEPFNEVQTEQMKKYIRQNKINLMIIEYKDNSSILVCDQTKLLNSFDLNLSAFKEIKTLNHFDVEKEINNNVVSISLDELNKLDYTIFKTVKTNDFYHIFSNQISNQKTNGNISKKFNIKEQKTLDNLLSDLDKFIKQTYESERER</sequence>
<dbReference type="PANTHER" id="PTHR10000:SF8">
    <property type="entry name" value="HAD SUPERFAMILY HYDROLASE-LIKE, TYPE 3"/>
    <property type="match status" value="1"/>
</dbReference>
<dbReference type="InterPro" id="IPR036412">
    <property type="entry name" value="HAD-like_sf"/>
</dbReference>
<reference evidence="3 4" key="1">
    <citation type="journal article" date="2002" name="Nucleic Acids Res.">
        <title>The complete genomic sequence of Mycoplasma penetrans, an intracellular bacterial pathogen in humans.</title>
        <authorList>
            <person name="Sasaki Y."/>
            <person name="Ishikawa J."/>
            <person name="Yamashita A."/>
            <person name="Oshima K."/>
            <person name="Kenri T."/>
            <person name="Furuya K."/>
            <person name="Yoshino C."/>
            <person name="Horino A."/>
            <person name="Shiba T."/>
            <person name="Sasaki T."/>
            <person name="Hattori M."/>
        </authorList>
    </citation>
    <scope>NUCLEOTIDE SEQUENCE [LARGE SCALE GENOMIC DNA]</scope>
    <source>
        <strain evidence="3 4">HF-2</strain>
    </source>
</reference>
<dbReference type="RefSeq" id="WP_011077677.1">
    <property type="nucleotide sequence ID" value="NC_004432.1"/>
</dbReference>
<dbReference type="Proteomes" id="UP000002522">
    <property type="component" value="Chromosome"/>
</dbReference>
<dbReference type="eggNOG" id="COG0561">
    <property type="taxonomic scope" value="Bacteria"/>
</dbReference>
<dbReference type="Pfam" id="PF08282">
    <property type="entry name" value="Hydrolase_3"/>
    <property type="match status" value="1"/>
</dbReference>
<dbReference type="NCBIfam" id="TIGR01484">
    <property type="entry name" value="HAD-SF-IIB"/>
    <property type="match status" value="1"/>
</dbReference>
<gene>
    <name evidence="3" type="ordered locus">MYPE8560</name>
</gene>
<dbReference type="GO" id="GO:0000287">
    <property type="term" value="F:magnesium ion binding"/>
    <property type="evidence" value="ECO:0007669"/>
    <property type="project" value="TreeGrafter"/>
</dbReference>
<evidence type="ECO:0000313" key="4">
    <source>
        <dbReference type="Proteomes" id="UP000002522"/>
    </source>
</evidence>